<dbReference type="PROSITE" id="PS50011">
    <property type="entry name" value="PROTEIN_KINASE_DOM"/>
    <property type="match status" value="1"/>
</dbReference>
<feature type="compositionally biased region" description="Polar residues" evidence="1">
    <location>
        <begin position="589"/>
        <end position="605"/>
    </location>
</feature>
<dbReference type="InterPro" id="IPR051177">
    <property type="entry name" value="CIK-Related_Protein"/>
</dbReference>
<dbReference type="GO" id="GO:0004672">
    <property type="term" value="F:protein kinase activity"/>
    <property type="evidence" value="ECO:0007669"/>
    <property type="project" value="InterPro"/>
</dbReference>
<dbReference type="InterPro" id="IPR000719">
    <property type="entry name" value="Prot_kinase_dom"/>
</dbReference>
<dbReference type="VEuPathDB" id="FungiDB:BON22_1054"/>
<protein>
    <submittedName>
        <fullName evidence="3">CYFA0S25e00474g1_1</fullName>
    </submittedName>
</protein>
<dbReference type="OrthoDB" id="447103at2759"/>
<evidence type="ECO:0000259" key="2">
    <source>
        <dbReference type="PROSITE" id="PS50011"/>
    </source>
</evidence>
<evidence type="ECO:0000313" key="3">
    <source>
        <dbReference type="EMBL" id="CDR46660.1"/>
    </source>
</evidence>
<dbReference type="PANTHER" id="PTHR12984:SF3">
    <property type="entry name" value="N-TERMINAL KINASE-LIKE PROTEIN"/>
    <property type="match status" value="1"/>
</dbReference>
<sequence length="740" mass="81823">MNFLSKTLSSFTGSSIPYTLGDEHLTDASLPQSVWRMFDGVKKDDSTPCTVFQRDRDGSELDALALNSLRKIRSLRLPGVLKVLDTFETDSTLHIITERAMPLIDVIRTVETTDSMLQLIVFSVTKAVKFVNVEGSSVLGHLNLGSVFITQGGEIKLGGFEVCTHLQSDPNQPLYRSSRALPGFADNVPPEVETSGVDVYRGNSAYKLDSWGLGAFIYSLFNDCTLNFSKDEMIKGKGIPKNMIPAYKKITSTSITARATVEQFLKNGQNTYLNNEIIDIYQELEEFGLKTEDEKIRLFESLESVKDDAPPGFLEYRIVPELVSFFTQSPQQGAFALKLILSYGENLNKEAFSKLIKPIIIKAFTLPDRQIRMLLLGFLPKYIDHLDKSDVSDRIFTQYTTGFSDSNAAIREESVKAVLYMAPKLSERQLNNDLLRFLAKTQADEKQEIRCNTTICIGKIAETLNKSSRPTVLATAFSKALKDPFIHSRLAALMALTSSIEYFTPEIISNKILTVIAPSLLDKSSKVRDEAQKAFDLFFQKIKQEAAKLPIDQDTADDTVDEVSANMQNFGISFTNTFSKITSNLGGSLNPQASLSPSPQDSRAGTPQVVDSFKREIPPAGMKTTTVKPKIDHSSWADEIENDDDDDVDGWGQDDDEIEADDGWGFGATEAKSVAKPKTVPVSKSMAPKVTRLATETKPKLGKTTTSSGAAKKGLQLKAKSKLNIKMEVDDDEDGWGDGW</sequence>
<feature type="region of interest" description="Disordered" evidence="1">
    <location>
        <begin position="676"/>
        <end position="713"/>
    </location>
</feature>
<dbReference type="Gene3D" id="1.10.510.10">
    <property type="entry name" value="Transferase(Phosphotransferase) domain 1"/>
    <property type="match status" value="1"/>
</dbReference>
<organism evidence="3">
    <name type="scientific">Cyberlindnera fabianii</name>
    <name type="common">Yeast</name>
    <name type="synonym">Hansenula fabianii</name>
    <dbReference type="NCBI Taxonomy" id="36022"/>
    <lineage>
        <taxon>Eukaryota</taxon>
        <taxon>Fungi</taxon>
        <taxon>Dikarya</taxon>
        <taxon>Ascomycota</taxon>
        <taxon>Saccharomycotina</taxon>
        <taxon>Saccharomycetes</taxon>
        <taxon>Phaffomycetales</taxon>
        <taxon>Phaffomycetaceae</taxon>
        <taxon>Cyberlindnera</taxon>
    </lineage>
</organism>
<feature type="region of interest" description="Disordered" evidence="1">
    <location>
        <begin position="619"/>
        <end position="658"/>
    </location>
</feature>
<accession>A0A061BBF2</accession>
<dbReference type="GO" id="GO:0005737">
    <property type="term" value="C:cytoplasm"/>
    <property type="evidence" value="ECO:0007669"/>
    <property type="project" value="TreeGrafter"/>
</dbReference>
<evidence type="ECO:0000256" key="1">
    <source>
        <dbReference type="SAM" id="MobiDB-lite"/>
    </source>
</evidence>
<dbReference type="GO" id="GO:0006409">
    <property type="term" value="P:tRNA export from nucleus"/>
    <property type="evidence" value="ECO:0007669"/>
    <property type="project" value="TreeGrafter"/>
</dbReference>
<proteinExistence type="predicted"/>
<dbReference type="InterPro" id="IPR016024">
    <property type="entry name" value="ARM-type_fold"/>
</dbReference>
<name>A0A061BBF2_CYBFA</name>
<feature type="domain" description="Protein kinase" evidence="2">
    <location>
        <begin position="1"/>
        <end position="314"/>
    </location>
</feature>
<gene>
    <name evidence="3" type="ORF">CYFA0S_25e00474g</name>
</gene>
<dbReference type="PANTHER" id="PTHR12984">
    <property type="entry name" value="SCY1-RELATED S/T PROTEIN KINASE-LIKE"/>
    <property type="match status" value="1"/>
</dbReference>
<dbReference type="SUPFAM" id="SSF48371">
    <property type="entry name" value="ARM repeat"/>
    <property type="match status" value="1"/>
</dbReference>
<reference evidence="3" key="1">
    <citation type="journal article" date="2014" name="Genome Announc.">
        <title>Genome sequence of the yeast Cyberlindnera fabianii (Hansenula fabianii).</title>
        <authorList>
            <person name="Freel K.C."/>
            <person name="Sarilar V."/>
            <person name="Neuveglise C."/>
            <person name="Devillers H."/>
            <person name="Friedrich A."/>
            <person name="Schacherer J."/>
        </authorList>
    </citation>
    <scope>NUCLEOTIDE SEQUENCE</scope>
    <source>
        <strain evidence="3">YJS4271</strain>
    </source>
</reference>
<dbReference type="InterPro" id="IPR011989">
    <property type="entry name" value="ARM-like"/>
</dbReference>
<dbReference type="GO" id="GO:0005524">
    <property type="term" value="F:ATP binding"/>
    <property type="evidence" value="ECO:0007669"/>
    <property type="project" value="InterPro"/>
</dbReference>
<feature type="region of interest" description="Disordered" evidence="1">
    <location>
        <begin position="589"/>
        <end position="608"/>
    </location>
</feature>
<dbReference type="PhylomeDB" id="A0A061BBF2"/>
<feature type="compositionally biased region" description="Acidic residues" evidence="1">
    <location>
        <begin position="638"/>
        <end position="658"/>
    </location>
</feature>
<dbReference type="AlphaFoldDB" id="A0A061BBF2"/>
<dbReference type="InterPro" id="IPR011009">
    <property type="entry name" value="Kinase-like_dom_sf"/>
</dbReference>
<dbReference type="Gene3D" id="3.30.200.20">
    <property type="entry name" value="Phosphorylase Kinase, domain 1"/>
    <property type="match status" value="1"/>
</dbReference>
<dbReference type="Gene3D" id="1.25.10.10">
    <property type="entry name" value="Leucine-rich Repeat Variant"/>
    <property type="match status" value="1"/>
</dbReference>
<dbReference type="EMBL" id="LK052910">
    <property type="protein sequence ID" value="CDR46660.1"/>
    <property type="molecule type" value="Genomic_DNA"/>
</dbReference>
<dbReference type="SUPFAM" id="SSF56112">
    <property type="entry name" value="Protein kinase-like (PK-like)"/>
    <property type="match status" value="1"/>
</dbReference>